<gene>
    <name evidence="2" type="ORF">DA73_0211180</name>
    <name evidence="1" type="ORF">DA73_0400037675</name>
</gene>
<dbReference type="RefSeq" id="WP_038085609.1">
    <property type="nucleotide sequence ID" value="NZ_JHEG04000001.1"/>
</dbReference>
<dbReference type="AlphaFoldDB" id="A0A0C1R3K6"/>
<sequence length="411" mass="47103">MQSHHLLSIFNPSNYWRGGHFTIPWQPIYQQFQILPEELVLSDLRDLSHTPLNAQVDRIDPDDSSRDTLVFSLPKVIPPGSEDEVLASTFVRLDRGKPVLSGLVEPSLEVVYSASGQARGVRLSNSRLVIWFNLIPAPEDNWQNWFSGSATSVQLDYQELLDPFRAAKGDWIGQDPEKRCMQVDELLLPEQFHPASQYYNVSLFNHSYRLVSHSTGPVRASITIASEPFDYICTEPRTGSKRHLICELYRVISLYAGANYLVEELYVKGKPRIEQDWVLNQQEVVYPDFAPRYFAHMNLGRTEDIQQVFPVFDWFAIGSSEPPYPAYGLMTNVHLNFLTHPHVGHKSHFSWQLLPSNYAKCVHLFMRGQPEGFDARVGHLWYELIHKPLRAEIYQDSSCPIVVKLPNLAVL</sequence>
<name>A0A0C1R3K6_9CYAN</name>
<dbReference type="Proteomes" id="UP000029738">
    <property type="component" value="Unassembled WGS sequence"/>
</dbReference>
<proteinExistence type="predicted"/>
<evidence type="ECO:0000313" key="3">
    <source>
        <dbReference type="Proteomes" id="UP000029738"/>
    </source>
</evidence>
<organism evidence="2">
    <name type="scientific">Tolypothrix bouteillei VB521301</name>
    <dbReference type="NCBI Taxonomy" id="1479485"/>
    <lineage>
        <taxon>Bacteria</taxon>
        <taxon>Bacillati</taxon>
        <taxon>Cyanobacteriota</taxon>
        <taxon>Cyanophyceae</taxon>
        <taxon>Nostocales</taxon>
        <taxon>Tolypothrichaceae</taxon>
        <taxon>Tolypothrix</taxon>
    </lineage>
</organism>
<keyword evidence="3" id="KW-1185">Reference proteome</keyword>
<comment type="caution">
    <text evidence="2">The sequence shown here is derived from an EMBL/GenBank/DDBJ whole genome shotgun (WGS) entry which is preliminary data.</text>
</comment>
<evidence type="ECO:0000313" key="2">
    <source>
        <dbReference type="EMBL" id="KIE12134.1"/>
    </source>
</evidence>
<reference evidence="2" key="1">
    <citation type="journal article" date="2015" name="Genome Announc.">
        <title>Draft Genome Sequence of Tolypothrix boutellei Strain VB521301.</title>
        <authorList>
            <person name="Chandrababunaidu M.M."/>
            <person name="Singh D."/>
            <person name="Sen D."/>
            <person name="Bhan S."/>
            <person name="Das S."/>
            <person name="Gupta A."/>
            <person name="Adhikary S.P."/>
            <person name="Tripathy S."/>
        </authorList>
    </citation>
    <scope>NUCLEOTIDE SEQUENCE</scope>
    <source>
        <strain evidence="2">VB521301</strain>
    </source>
</reference>
<evidence type="ECO:0000313" key="1">
    <source>
        <dbReference type="EMBL" id="KAF3890550.1"/>
    </source>
</evidence>
<accession>A0A0C1R3K6</accession>
<dbReference type="EMBL" id="JHEG02000037">
    <property type="protein sequence ID" value="KIE12134.1"/>
    <property type="molecule type" value="Genomic_DNA"/>
</dbReference>
<dbReference type="EMBL" id="JHEG04000001">
    <property type="protein sequence ID" value="KAF3890550.1"/>
    <property type="molecule type" value="Genomic_DNA"/>
</dbReference>
<protein>
    <submittedName>
        <fullName evidence="2">Uncharacterized protein</fullName>
    </submittedName>
</protein>
<reference evidence="1" key="2">
    <citation type="submission" date="2019-11" db="EMBL/GenBank/DDBJ databases">
        <title>Improved Assembly of Tolypothrix boutellei genome.</title>
        <authorList>
            <person name="Sarangi A.N."/>
            <person name="Mukherjee M."/>
            <person name="Ghosh S."/>
            <person name="Singh D."/>
            <person name="Das A."/>
            <person name="Kant S."/>
            <person name="Prusty A."/>
            <person name="Tripathy S."/>
        </authorList>
    </citation>
    <scope>NUCLEOTIDE SEQUENCE</scope>
    <source>
        <strain evidence="1">VB521301</strain>
    </source>
</reference>
<dbReference type="OrthoDB" id="477846at2"/>